<protein>
    <submittedName>
        <fullName evidence="2">Putative WRKY transcription factor 7</fullName>
    </submittedName>
</protein>
<feature type="transmembrane region" description="Helical" evidence="1">
    <location>
        <begin position="190"/>
        <end position="211"/>
    </location>
</feature>
<proteinExistence type="predicted"/>
<gene>
    <name evidence="2" type="primary">WRKY7_1</name>
    <name evidence="2" type="ORF">CK203_024790</name>
</gene>
<dbReference type="Proteomes" id="UP000288805">
    <property type="component" value="Unassembled WGS sequence"/>
</dbReference>
<sequence length="213" mass="23502">MDERIPCDLWSWCFDAAASDIWSKGSIIGHVEGCHSILGLTADGQQRQRDPGLGSCARSDMAVELMMGYANDSFAAKMEDNALQEAASAGIQSVEKLVKLLSQCQQQKQTTTSLEIDIDCTAVADMAVTKFKRVISLLDRTRTGHARFRRAPLVPPQQQPQDTDTPVPVSITSRLRINKPLFLRFIVQRLFIVSLLSLITTNLTTITITIAPI</sequence>
<keyword evidence="1" id="KW-1133">Transmembrane helix</keyword>
<accession>A0A438ITF2</accession>
<name>A0A438ITF2_VITVI</name>
<organism evidence="2 3">
    <name type="scientific">Vitis vinifera</name>
    <name type="common">Grape</name>
    <dbReference type="NCBI Taxonomy" id="29760"/>
    <lineage>
        <taxon>Eukaryota</taxon>
        <taxon>Viridiplantae</taxon>
        <taxon>Streptophyta</taxon>
        <taxon>Embryophyta</taxon>
        <taxon>Tracheophyta</taxon>
        <taxon>Spermatophyta</taxon>
        <taxon>Magnoliopsida</taxon>
        <taxon>eudicotyledons</taxon>
        <taxon>Gunneridae</taxon>
        <taxon>Pentapetalae</taxon>
        <taxon>rosids</taxon>
        <taxon>Vitales</taxon>
        <taxon>Vitaceae</taxon>
        <taxon>Viteae</taxon>
        <taxon>Vitis</taxon>
    </lineage>
</organism>
<dbReference type="AlphaFoldDB" id="A0A438ITF2"/>
<evidence type="ECO:0000313" key="3">
    <source>
        <dbReference type="Proteomes" id="UP000288805"/>
    </source>
</evidence>
<evidence type="ECO:0000313" key="2">
    <source>
        <dbReference type="EMBL" id="RVX00018.1"/>
    </source>
</evidence>
<comment type="caution">
    <text evidence="2">The sequence shown here is derived from an EMBL/GenBank/DDBJ whole genome shotgun (WGS) entry which is preliminary data.</text>
</comment>
<evidence type="ECO:0000256" key="1">
    <source>
        <dbReference type="SAM" id="Phobius"/>
    </source>
</evidence>
<keyword evidence="1" id="KW-0812">Transmembrane</keyword>
<reference evidence="2 3" key="1">
    <citation type="journal article" date="2018" name="PLoS Genet.">
        <title>Population sequencing reveals clonal diversity and ancestral inbreeding in the grapevine cultivar Chardonnay.</title>
        <authorList>
            <person name="Roach M.J."/>
            <person name="Johnson D.L."/>
            <person name="Bohlmann J."/>
            <person name="van Vuuren H.J."/>
            <person name="Jones S.J."/>
            <person name="Pretorius I.S."/>
            <person name="Schmidt S.A."/>
            <person name="Borneman A.R."/>
        </authorList>
    </citation>
    <scope>NUCLEOTIDE SEQUENCE [LARGE SCALE GENOMIC DNA]</scope>
    <source>
        <strain evidence="3">cv. Chardonnay</strain>
        <tissue evidence="2">Leaf</tissue>
    </source>
</reference>
<dbReference type="EMBL" id="QGNW01000084">
    <property type="protein sequence ID" value="RVX00018.1"/>
    <property type="molecule type" value="Genomic_DNA"/>
</dbReference>
<keyword evidence="1" id="KW-0472">Membrane</keyword>